<feature type="transmembrane region" description="Helical" evidence="1">
    <location>
        <begin position="40"/>
        <end position="60"/>
    </location>
</feature>
<dbReference type="Proteomes" id="UP001140513">
    <property type="component" value="Unassembled WGS sequence"/>
</dbReference>
<proteinExistence type="predicted"/>
<protein>
    <submittedName>
        <fullName evidence="2">Uncharacterized protein</fullName>
    </submittedName>
</protein>
<evidence type="ECO:0000313" key="2">
    <source>
        <dbReference type="EMBL" id="KAJ4352538.1"/>
    </source>
</evidence>
<reference evidence="2" key="1">
    <citation type="submission" date="2022-10" db="EMBL/GenBank/DDBJ databases">
        <title>Tapping the CABI collections for fungal endophytes: first genome assemblies for Collariella, Neodidymelliopsis, Ascochyta clinopodiicola, Didymella pomorum, Didymosphaeria variabile, Neocosmospora piperis and Neocucurbitaria cava.</title>
        <authorList>
            <person name="Hill R."/>
        </authorList>
    </citation>
    <scope>NUCLEOTIDE SEQUENCE</scope>
    <source>
        <strain evidence="2">IMI 356815</strain>
    </source>
</reference>
<feature type="transmembrane region" description="Helical" evidence="1">
    <location>
        <begin position="7"/>
        <end position="28"/>
    </location>
</feature>
<keyword evidence="1" id="KW-1133">Transmembrane helix</keyword>
<evidence type="ECO:0000313" key="3">
    <source>
        <dbReference type="Proteomes" id="UP001140513"/>
    </source>
</evidence>
<dbReference type="EMBL" id="JAPEUX010000005">
    <property type="protein sequence ID" value="KAJ4352538.1"/>
    <property type="molecule type" value="Genomic_DNA"/>
</dbReference>
<accession>A0A9W9CAQ7</accession>
<name>A0A9W9CAQ7_9PLEO</name>
<keyword evidence="1" id="KW-0472">Membrane</keyword>
<dbReference type="AlphaFoldDB" id="A0A9W9CAQ7"/>
<sequence length="76" mass="8400">MTLTSDLINYAIFIPCVAFISHTMLRTAQSEFVPEYRDCVIGTVIGTVFAQSVGYMFNWVKRRTGGPPGPEQARAA</sequence>
<comment type="caution">
    <text evidence="2">The sequence shown here is derived from an EMBL/GenBank/DDBJ whole genome shotgun (WGS) entry which is preliminary data.</text>
</comment>
<dbReference type="GeneID" id="80911417"/>
<organism evidence="2 3">
    <name type="scientific">Didymosphaeria variabile</name>
    <dbReference type="NCBI Taxonomy" id="1932322"/>
    <lineage>
        <taxon>Eukaryota</taxon>
        <taxon>Fungi</taxon>
        <taxon>Dikarya</taxon>
        <taxon>Ascomycota</taxon>
        <taxon>Pezizomycotina</taxon>
        <taxon>Dothideomycetes</taxon>
        <taxon>Pleosporomycetidae</taxon>
        <taxon>Pleosporales</taxon>
        <taxon>Massarineae</taxon>
        <taxon>Didymosphaeriaceae</taxon>
        <taxon>Didymosphaeria</taxon>
    </lineage>
</organism>
<gene>
    <name evidence="2" type="ORF">N0V89_007887</name>
</gene>
<keyword evidence="3" id="KW-1185">Reference proteome</keyword>
<dbReference type="RefSeq" id="XP_056070894.1">
    <property type="nucleotide sequence ID" value="XM_056216647.1"/>
</dbReference>
<keyword evidence="1" id="KW-0812">Transmembrane</keyword>
<evidence type="ECO:0000256" key="1">
    <source>
        <dbReference type="SAM" id="Phobius"/>
    </source>
</evidence>